<organism evidence="2 3">
    <name type="scientific">Armillaria novae-zelandiae</name>
    <dbReference type="NCBI Taxonomy" id="153914"/>
    <lineage>
        <taxon>Eukaryota</taxon>
        <taxon>Fungi</taxon>
        <taxon>Dikarya</taxon>
        <taxon>Basidiomycota</taxon>
        <taxon>Agaricomycotina</taxon>
        <taxon>Agaricomycetes</taxon>
        <taxon>Agaricomycetidae</taxon>
        <taxon>Agaricales</taxon>
        <taxon>Marasmiineae</taxon>
        <taxon>Physalacriaceae</taxon>
        <taxon>Armillaria</taxon>
    </lineage>
</organism>
<proteinExistence type="predicted"/>
<gene>
    <name evidence="2" type="ORF">IW261DRAFT_1424020</name>
</gene>
<accession>A0AA39NVY4</accession>
<reference evidence="2" key="1">
    <citation type="submission" date="2023-06" db="EMBL/GenBank/DDBJ databases">
        <authorList>
            <consortium name="Lawrence Berkeley National Laboratory"/>
            <person name="Ahrendt S."/>
            <person name="Sahu N."/>
            <person name="Indic B."/>
            <person name="Wong-Bajracharya J."/>
            <person name="Merenyi Z."/>
            <person name="Ke H.-M."/>
            <person name="Monk M."/>
            <person name="Kocsube S."/>
            <person name="Drula E."/>
            <person name="Lipzen A."/>
            <person name="Balint B."/>
            <person name="Henrissat B."/>
            <person name="Andreopoulos B."/>
            <person name="Martin F.M."/>
            <person name="Harder C.B."/>
            <person name="Rigling D."/>
            <person name="Ford K.L."/>
            <person name="Foster G.D."/>
            <person name="Pangilinan J."/>
            <person name="Papanicolaou A."/>
            <person name="Barry K."/>
            <person name="LaButti K."/>
            <person name="Viragh M."/>
            <person name="Koriabine M."/>
            <person name="Yan M."/>
            <person name="Riley R."/>
            <person name="Champramary S."/>
            <person name="Plett K.L."/>
            <person name="Tsai I.J."/>
            <person name="Slot J."/>
            <person name="Sipos G."/>
            <person name="Plett J."/>
            <person name="Nagy L.G."/>
            <person name="Grigoriev I.V."/>
        </authorList>
    </citation>
    <scope>NUCLEOTIDE SEQUENCE</scope>
    <source>
        <strain evidence="2">ICMP 16352</strain>
    </source>
</reference>
<keyword evidence="3" id="KW-1185">Reference proteome</keyword>
<evidence type="ECO:0000313" key="3">
    <source>
        <dbReference type="Proteomes" id="UP001175227"/>
    </source>
</evidence>
<comment type="caution">
    <text evidence="2">The sequence shown here is derived from an EMBL/GenBank/DDBJ whole genome shotgun (WGS) entry which is preliminary data.</text>
</comment>
<dbReference type="Proteomes" id="UP001175227">
    <property type="component" value="Unassembled WGS sequence"/>
</dbReference>
<dbReference type="AlphaFoldDB" id="A0AA39NVY4"/>
<evidence type="ECO:0000313" key="2">
    <source>
        <dbReference type="EMBL" id="KAK0472867.1"/>
    </source>
</evidence>
<evidence type="ECO:0000256" key="1">
    <source>
        <dbReference type="SAM" id="MobiDB-lite"/>
    </source>
</evidence>
<sequence>MALLVAISGLYVYQEPITVCCIAPRERDEASTAGVNDDGAAGLRLAWGLEILKPSPEPSQAIIMAQAGLGIAPTLLIGHVAAGHAHPDDSWWGSIASSLHFGAGPRGQTQTSLQQDYMASAILDDDLEALQEQDNEYSHHIPAESSEVVDKSVGSQKNVPDDDPHITASVSII</sequence>
<protein>
    <submittedName>
        <fullName evidence="2">Uncharacterized protein</fullName>
    </submittedName>
</protein>
<dbReference type="EMBL" id="JAUEPR010000037">
    <property type="protein sequence ID" value="KAK0472867.1"/>
    <property type="molecule type" value="Genomic_DNA"/>
</dbReference>
<name>A0AA39NVY4_9AGAR</name>
<feature type="region of interest" description="Disordered" evidence="1">
    <location>
        <begin position="139"/>
        <end position="173"/>
    </location>
</feature>